<evidence type="ECO:0000256" key="1">
    <source>
        <dbReference type="SAM" id="Phobius"/>
    </source>
</evidence>
<keyword evidence="1" id="KW-1133">Transmembrane helix</keyword>
<proteinExistence type="predicted"/>
<feature type="transmembrane region" description="Helical" evidence="1">
    <location>
        <begin position="20"/>
        <end position="43"/>
    </location>
</feature>
<comment type="caution">
    <text evidence="2">The sequence shown here is derived from an EMBL/GenBank/DDBJ whole genome shotgun (WGS) entry which is preliminary data.</text>
</comment>
<keyword evidence="1" id="KW-0812">Transmembrane</keyword>
<accession>A0A840I5C1</accession>
<gene>
    <name evidence="2" type="ORF">GGQ59_002700</name>
</gene>
<protein>
    <submittedName>
        <fullName evidence="2">Uncharacterized protein</fullName>
    </submittedName>
</protein>
<dbReference type="AlphaFoldDB" id="A0A840I5C1"/>
<organism evidence="2 3">
    <name type="scientific">Parvularcula dongshanensis</name>
    <dbReference type="NCBI Taxonomy" id="1173995"/>
    <lineage>
        <taxon>Bacteria</taxon>
        <taxon>Pseudomonadati</taxon>
        <taxon>Pseudomonadota</taxon>
        <taxon>Alphaproteobacteria</taxon>
        <taxon>Parvularculales</taxon>
        <taxon>Parvularculaceae</taxon>
        <taxon>Parvularcula</taxon>
    </lineage>
</organism>
<dbReference type="EMBL" id="JACHOB010000006">
    <property type="protein sequence ID" value="MBB4660156.1"/>
    <property type="molecule type" value="Genomic_DNA"/>
</dbReference>
<name>A0A840I5C1_9PROT</name>
<dbReference type="Pfam" id="PF20082">
    <property type="entry name" value="DUF6476"/>
    <property type="match status" value="1"/>
</dbReference>
<keyword evidence="1" id="KW-0472">Membrane</keyword>
<dbReference type="Proteomes" id="UP000563524">
    <property type="component" value="Unassembled WGS sequence"/>
</dbReference>
<reference evidence="2 3" key="1">
    <citation type="submission" date="2020-08" db="EMBL/GenBank/DDBJ databases">
        <title>Genomic Encyclopedia of Type Strains, Phase IV (KMG-IV): sequencing the most valuable type-strain genomes for metagenomic binning, comparative biology and taxonomic classification.</title>
        <authorList>
            <person name="Goeker M."/>
        </authorList>
    </citation>
    <scope>NUCLEOTIDE SEQUENCE [LARGE SCALE GENOMIC DNA]</scope>
    <source>
        <strain evidence="2 3">DSM 102850</strain>
    </source>
</reference>
<evidence type="ECO:0000313" key="2">
    <source>
        <dbReference type="EMBL" id="MBB4660156.1"/>
    </source>
</evidence>
<sequence length="115" mass="11574">MGGMTSSDAPAPPPPNLAVLKGVAAGLGLLLIGGLALLVTLLVTRSGGGQAADLPPLALRAGESITAQDLGAETAMFVIEGGSETGRGRIVFIDIRDGTQRSVPIIDANDQVTDR</sequence>
<dbReference type="InterPro" id="IPR045519">
    <property type="entry name" value="DUF6476"/>
</dbReference>
<evidence type="ECO:0000313" key="3">
    <source>
        <dbReference type="Proteomes" id="UP000563524"/>
    </source>
</evidence>
<keyword evidence="3" id="KW-1185">Reference proteome</keyword>